<feature type="domain" description="GCVT N-terminal" evidence="1">
    <location>
        <begin position="5"/>
        <end position="79"/>
    </location>
</feature>
<dbReference type="SUPFAM" id="SSF103025">
    <property type="entry name" value="Folate-binding domain"/>
    <property type="match status" value="1"/>
</dbReference>
<dbReference type="InterPro" id="IPR006222">
    <property type="entry name" value="GCVT_N"/>
</dbReference>
<dbReference type="EMBL" id="UINC01039288">
    <property type="protein sequence ID" value="SVB37557.1"/>
    <property type="molecule type" value="Genomic_DNA"/>
</dbReference>
<dbReference type="AlphaFoldDB" id="A0A382DIW9"/>
<evidence type="ECO:0000259" key="1">
    <source>
        <dbReference type="Pfam" id="PF01571"/>
    </source>
</evidence>
<gene>
    <name evidence="2" type="ORF">METZ01_LOCUS190411</name>
</gene>
<name>A0A382DIW9_9ZZZZ</name>
<dbReference type="InterPro" id="IPR045179">
    <property type="entry name" value="YgfZ/GcvT"/>
</dbReference>
<dbReference type="InterPro" id="IPR027266">
    <property type="entry name" value="TrmE/GcvT-like"/>
</dbReference>
<dbReference type="PANTHER" id="PTHR22602:SF0">
    <property type="entry name" value="TRANSFERASE CAF17, MITOCHONDRIAL-RELATED"/>
    <property type="match status" value="1"/>
</dbReference>
<protein>
    <recommendedName>
        <fullName evidence="1">GCVT N-terminal domain-containing protein</fullName>
    </recommendedName>
</protein>
<dbReference type="GO" id="GO:0016226">
    <property type="term" value="P:iron-sulfur cluster assembly"/>
    <property type="evidence" value="ECO:0007669"/>
    <property type="project" value="TreeGrafter"/>
</dbReference>
<reference evidence="2" key="1">
    <citation type="submission" date="2018-05" db="EMBL/GenBank/DDBJ databases">
        <authorList>
            <person name="Lanie J.A."/>
            <person name="Ng W.-L."/>
            <person name="Kazmierczak K.M."/>
            <person name="Andrzejewski T.M."/>
            <person name="Davidsen T.M."/>
            <person name="Wayne K.J."/>
            <person name="Tettelin H."/>
            <person name="Glass J.I."/>
            <person name="Rusch D."/>
            <person name="Podicherti R."/>
            <person name="Tsui H.-C.T."/>
            <person name="Winkler M.E."/>
        </authorList>
    </citation>
    <scope>NUCLEOTIDE SEQUENCE</scope>
</reference>
<accession>A0A382DIW9</accession>
<organism evidence="2">
    <name type="scientific">marine metagenome</name>
    <dbReference type="NCBI Taxonomy" id="408172"/>
    <lineage>
        <taxon>unclassified sequences</taxon>
        <taxon>metagenomes</taxon>
        <taxon>ecological metagenomes</taxon>
    </lineage>
</organism>
<evidence type="ECO:0000313" key="2">
    <source>
        <dbReference type="EMBL" id="SVB37557.1"/>
    </source>
</evidence>
<dbReference type="Gene3D" id="3.30.1360.120">
    <property type="entry name" value="Probable tRNA modification gtpase trme, domain 1"/>
    <property type="match status" value="1"/>
</dbReference>
<feature type="non-terminal residue" evidence="2">
    <location>
        <position position="87"/>
    </location>
</feature>
<dbReference type="PANTHER" id="PTHR22602">
    <property type="entry name" value="TRANSFERASE CAF17, MITOCHONDRIAL-RELATED"/>
    <property type="match status" value="1"/>
</dbReference>
<sequence>MVSATLIQSYEKLRETAGLVSLSNRGAINMKGSDCASYLQGLLTNDISGLTTGAGCYAAYLTPQGRMIADMRVLNLGDRLLLDVDSA</sequence>
<dbReference type="Pfam" id="PF01571">
    <property type="entry name" value="GCV_T"/>
    <property type="match status" value="1"/>
</dbReference>
<proteinExistence type="predicted"/>